<sequence length="302" mass="32626">MPRQLRAGQRAELYVIDVRTRQLTLRLTSTDLLFEAPNWSPDGRWLVVNGDGGLYRLPVEGGELEPIDLGGIAPINNDHVLSPDGETAYVSSDDGHIYAVQIGTGVARRVTNDHGSRFHHYLHGVSPDGETLAYIGLQVVGEGMLRTNVFTIPSGGGTDHQLTDDDFPDDGAEFSPDGEWIYFNSERASTTGGHAQLFRIPVSGGEPEQLTGDERVNWFPHPSPDGRLIAYVSFPPGTVGHPADREVIVRLKDGDSVVDLAHVFGGQGTMNVPSWDPEGNRFAFVAYPLEAGTVVESATVGG</sequence>
<comment type="caution">
    <text evidence="2">The sequence shown here is derived from an EMBL/GenBank/DDBJ whole genome shotgun (WGS) entry which is preliminary data.</text>
</comment>
<name>A0A6L9XWC6_9MICO</name>
<dbReference type="Proteomes" id="UP000474967">
    <property type="component" value="Unassembled WGS sequence"/>
</dbReference>
<protein>
    <submittedName>
        <fullName evidence="2">Biopolymer transporter Tol</fullName>
    </submittedName>
</protein>
<evidence type="ECO:0000256" key="1">
    <source>
        <dbReference type="ARBA" id="ARBA00009820"/>
    </source>
</evidence>
<dbReference type="Pfam" id="PF07676">
    <property type="entry name" value="PD40"/>
    <property type="match status" value="3"/>
</dbReference>
<keyword evidence="3" id="KW-1185">Reference proteome</keyword>
<reference evidence="2 3" key="1">
    <citation type="journal article" date="2014" name="J. Microbiol.">
        <title>Diaminobutyricibacter tongyongensis gen. nov., sp. nov. and Homoserinibacter gongjuensis gen. nov., sp. nov. belong to the family Microbacteriaceae.</title>
        <authorList>
            <person name="Kim S.J."/>
            <person name="Ahn J.H."/>
            <person name="Weon H.Y."/>
            <person name="Hamada M."/>
            <person name="Suzuki K."/>
            <person name="Kwon S.W."/>
        </authorList>
    </citation>
    <scope>NUCLEOTIDE SEQUENCE [LARGE SCALE GENOMIC DNA]</scope>
    <source>
        <strain evidence="2 3">NBRC 108724</strain>
    </source>
</reference>
<organism evidence="2 3">
    <name type="scientific">Leifsonia tongyongensis</name>
    <dbReference type="NCBI Taxonomy" id="1268043"/>
    <lineage>
        <taxon>Bacteria</taxon>
        <taxon>Bacillati</taxon>
        <taxon>Actinomycetota</taxon>
        <taxon>Actinomycetes</taxon>
        <taxon>Micrococcales</taxon>
        <taxon>Microbacteriaceae</taxon>
        <taxon>Leifsonia</taxon>
    </lineage>
</organism>
<dbReference type="Gene3D" id="2.120.10.30">
    <property type="entry name" value="TolB, C-terminal domain"/>
    <property type="match status" value="1"/>
</dbReference>
<evidence type="ECO:0000313" key="3">
    <source>
        <dbReference type="Proteomes" id="UP000474967"/>
    </source>
</evidence>
<dbReference type="InterPro" id="IPR011659">
    <property type="entry name" value="WD40"/>
</dbReference>
<accession>A0A6L9XWC6</accession>
<dbReference type="PANTHER" id="PTHR36842:SF1">
    <property type="entry name" value="PROTEIN TOLB"/>
    <property type="match status" value="1"/>
</dbReference>
<gene>
    <name evidence="2" type="ORF">G3T36_07585</name>
</gene>
<dbReference type="EMBL" id="JAAGWY010000001">
    <property type="protein sequence ID" value="NEN05732.1"/>
    <property type="molecule type" value="Genomic_DNA"/>
</dbReference>
<proteinExistence type="inferred from homology"/>
<dbReference type="SUPFAM" id="SSF82171">
    <property type="entry name" value="DPP6 N-terminal domain-like"/>
    <property type="match status" value="1"/>
</dbReference>
<dbReference type="PANTHER" id="PTHR36842">
    <property type="entry name" value="PROTEIN TOLB HOMOLOG"/>
    <property type="match status" value="1"/>
</dbReference>
<dbReference type="AlphaFoldDB" id="A0A6L9XWC6"/>
<evidence type="ECO:0000313" key="2">
    <source>
        <dbReference type="EMBL" id="NEN05732.1"/>
    </source>
</evidence>
<dbReference type="RefSeq" id="WP_163288906.1">
    <property type="nucleotide sequence ID" value="NZ_JAAGWY010000001.1"/>
</dbReference>
<comment type="similarity">
    <text evidence="1">Belongs to the TolB family.</text>
</comment>
<dbReference type="InterPro" id="IPR011042">
    <property type="entry name" value="6-blade_b-propeller_TolB-like"/>
</dbReference>